<dbReference type="OrthoDB" id="10063692at2759"/>
<dbReference type="SMART" id="SM00093">
    <property type="entry name" value="SERPIN"/>
    <property type="match status" value="1"/>
</dbReference>
<dbReference type="InterPro" id="IPR036186">
    <property type="entry name" value="Serpin_sf"/>
</dbReference>
<dbReference type="InParanoid" id="A0A6P6YIA8"/>
<gene>
    <name evidence="7" type="primary">LOC113798287</name>
</gene>
<feature type="chain" id="PRO_5028064538" evidence="4">
    <location>
        <begin position="26"/>
        <end position="670"/>
    </location>
</feature>
<evidence type="ECO:0000256" key="2">
    <source>
        <dbReference type="ARBA" id="ARBA00022900"/>
    </source>
</evidence>
<proteinExistence type="inferred from homology"/>
<dbReference type="PANTHER" id="PTHR11461">
    <property type="entry name" value="SERINE PROTEASE INHIBITOR, SERPIN"/>
    <property type="match status" value="1"/>
</dbReference>
<evidence type="ECO:0000313" key="7">
    <source>
        <dbReference type="RefSeq" id="XP_027204604.1"/>
    </source>
</evidence>
<dbReference type="GO" id="GO:0005615">
    <property type="term" value="C:extracellular space"/>
    <property type="evidence" value="ECO:0007669"/>
    <property type="project" value="InterPro"/>
</dbReference>
<feature type="signal peptide" evidence="4">
    <location>
        <begin position="1"/>
        <end position="25"/>
    </location>
</feature>
<name>A0A6P6YIA8_DERPT</name>
<accession>A0A6P6YIA8</accession>
<dbReference type="InterPro" id="IPR042178">
    <property type="entry name" value="Serpin_sf_1"/>
</dbReference>
<keyword evidence="1" id="KW-0646">Protease inhibitor</keyword>
<feature type="domain" description="Serpin" evidence="5">
    <location>
        <begin position="52"/>
        <end position="667"/>
    </location>
</feature>
<dbReference type="AlphaFoldDB" id="A0A6P6YIA8"/>
<evidence type="ECO:0000313" key="6">
    <source>
        <dbReference type="Proteomes" id="UP000515146"/>
    </source>
</evidence>
<dbReference type="InterPro" id="IPR023796">
    <property type="entry name" value="Serpin_dom"/>
</dbReference>
<dbReference type="Gene3D" id="3.30.497.10">
    <property type="entry name" value="Antithrombin, subunit I, domain 2"/>
    <property type="match status" value="2"/>
</dbReference>
<dbReference type="InterPro" id="IPR000215">
    <property type="entry name" value="Serpin_fam"/>
</dbReference>
<sequence length="670" mass="76507">MYYLSSVWWFILWTLLALDGPAVDCQSIMSYGMRRLATSLNQFGLDLARSMHDNTNNSSSSNQNSSYSFCPFCVVTSLAILMAGLEENAAHTVQQQQQTDEMFRASVDQQPNRLQLYESLRYGLYLNSMQPQEIHLAFLDLMRHLQVNLPGGFRIQPTQNWELGDHQFDPGVMANDNDDDVMFTVNQVYVQRHIPMDYRFHRLVQRYYQTPIRSLDFVYAAEESWHHINAKVKHETQGRIDRILDDSKLGTSGGNGHHPLSSTRLLFLSGLHFRARLDFRHLVNPFTTHHNGGQRRRRRRGALQRLWPLRSPFLPTAAATHPHHHPILLPGLVHSNHHRPPPLNRPPPFGLLFKPWLVNNNQTFTPYQTPSITTTTTTATTTTMSTTTSSTASPVIDSRLSSTTSATPIIVSKPNSSHFEHAAFNPFEPYRPLLTPNDNNDHRIAHKQRIRLRYQHNDYLNSTVIELPFVGGTVSMLILLPDSVQQMSLMLARLNGQLIIDLLQTLETKRLDISLPLFTNHSHSIDPDCFDKLLTSIGFGELFATTTADHSPITNSMEQNAFAALVPQMRIYHKCMIDMDVIDDHHELNNWIGRSSRSTLQEYQIQSSVLHFVDDHNGDERKQKTQPPHQDMKHVSLEEKTFLYLIIDNISGLILVVGKHEATVSAKNMQ</sequence>
<dbReference type="GO" id="GO:0004867">
    <property type="term" value="F:serine-type endopeptidase inhibitor activity"/>
    <property type="evidence" value="ECO:0007669"/>
    <property type="project" value="UniProtKB-KW"/>
</dbReference>
<dbReference type="Gene3D" id="2.30.39.10">
    <property type="entry name" value="Alpha-1-antitrypsin, domain 1"/>
    <property type="match status" value="1"/>
</dbReference>
<comment type="similarity">
    <text evidence="3">Belongs to the serpin family.</text>
</comment>
<dbReference type="Proteomes" id="UP000515146">
    <property type="component" value="Unplaced"/>
</dbReference>
<dbReference type="PANTHER" id="PTHR11461:SF84">
    <property type="entry name" value="PIGMENT EPITHELIUM-DERIVED FACTOR"/>
    <property type="match status" value="1"/>
</dbReference>
<dbReference type="SUPFAM" id="SSF56574">
    <property type="entry name" value="Serpins"/>
    <property type="match status" value="2"/>
</dbReference>
<keyword evidence="6" id="KW-1185">Reference proteome</keyword>
<dbReference type="RefSeq" id="XP_027204604.1">
    <property type="nucleotide sequence ID" value="XM_027348803.1"/>
</dbReference>
<dbReference type="OMA" id="ILANMQV"/>
<reference evidence="7" key="1">
    <citation type="submission" date="2025-08" db="UniProtKB">
        <authorList>
            <consortium name="RefSeq"/>
        </authorList>
    </citation>
    <scope>IDENTIFICATION</scope>
    <source>
        <strain evidence="7">Airmid</strain>
    </source>
</reference>
<dbReference type="InterPro" id="IPR042185">
    <property type="entry name" value="Serpin_sf_2"/>
</dbReference>
<keyword evidence="4" id="KW-0732">Signal</keyword>
<evidence type="ECO:0000256" key="1">
    <source>
        <dbReference type="ARBA" id="ARBA00022690"/>
    </source>
</evidence>
<evidence type="ECO:0000259" key="5">
    <source>
        <dbReference type="SMART" id="SM00093"/>
    </source>
</evidence>
<dbReference type="Pfam" id="PF00079">
    <property type="entry name" value="Serpin"/>
    <property type="match status" value="2"/>
</dbReference>
<protein>
    <submittedName>
        <fullName evidence="7">Uncharacterized protein LOC113798287</fullName>
    </submittedName>
</protein>
<keyword evidence="2" id="KW-0722">Serine protease inhibitor</keyword>
<evidence type="ECO:0000256" key="3">
    <source>
        <dbReference type="RuleBase" id="RU000411"/>
    </source>
</evidence>
<organism evidence="6 7">
    <name type="scientific">Dermatophagoides pteronyssinus</name>
    <name type="common">European house dust mite</name>
    <dbReference type="NCBI Taxonomy" id="6956"/>
    <lineage>
        <taxon>Eukaryota</taxon>
        <taxon>Metazoa</taxon>
        <taxon>Ecdysozoa</taxon>
        <taxon>Arthropoda</taxon>
        <taxon>Chelicerata</taxon>
        <taxon>Arachnida</taxon>
        <taxon>Acari</taxon>
        <taxon>Acariformes</taxon>
        <taxon>Sarcoptiformes</taxon>
        <taxon>Astigmata</taxon>
        <taxon>Psoroptidia</taxon>
        <taxon>Analgoidea</taxon>
        <taxon>Pyroglyphidae</taxon>
        <taxon>Dermatophagoidinae</taxon>
        <taxon>Dermatophagoides</taxon>
    </lineage>
</organism>
<evidence type="ECO:0000256" key="4">
    <source>
        <dbReference type="SAM" id="SignalP"/>
    </source>
</evidence>
<dbReference type="KEGG" id="dpte:113798287"/>